<reference evidence="2 3" key="1">
    <citation type="journal article" date="2016" name="Nat. Commun.">
        <title>Thousands of microbial genomes shed light on interconnected biogeochemical processes in an aquifer system.</title>
        <authorList>
            <person name="Anantharaman K."/>
            <person name="Brown C.T."/>
            <person name="Hug L.A."/>
            <person name="Sharon I."/>
            <person name="Castelle C.J."/>
            <person name="Probst A.J."/>
            <person name="Thomas B.C."/>
            <person name="Singh A."/>
            <person name="Wilkins M.J."/>
            <person name="Karaoz U."/>
            <person name="Brodie E.L."/>
            <person name="Williams K.H."/>
            <person name="Hubbard S.S."/>
            <person name="Banfield J.F."/>
        </authorList>
    </citation>
    <scope>NUCLEOTIDE SEQUENCE [LARGE SCALE GENOMIC DNA]</scope>
</reference>
<sequence length="98" mass="11547">MWRLWYIGLVLEEKINSIFSKVEKSWTLWTDYRKDLWRSVPYFWGPVIFVGYVVFLTGLSASSNTTERSEVKIEFIVMDSTQITESTEFQGPVLNPEE</sequence>
<evidence type="ECO:0000313" key="2">
    <source>
        <dbReference type="EMBL" id="OGI88039.1"/>
    </source>
</evidence>
<name>A0A1F6X1N2_9BACT</name>
<evidence type="ECO:0000313" key="3">
    <source>
        <dbReference type="Proteomes" id="UP000176423"/>
    </source>
</evidence>
<dbReference type="Proteomes" id="UP000176423">
    <property type="component" value="Unassembled WGS sequence"/>
</dbReference>
<dbReference type="AlphaFoldDB" id="A0A1F6X1N2"/>
<evidence type="ECO:0000256" key="1">
    <source>
        <dbReference type="SAM" id="Phobius"/>
    </source>
</evidence>
<protein>
    <submittedName>
        <fullName evidence="2">Uncharacterized protein</fullName>
    </submittedName>
</protein>
<dbReference type="EMBL" id="MFVA01000019">
    <property type="protein sequence ID" value="OGI88039.1"/>
    <property type="molecule type" value="Genomic_DNA"/>
</dbReference>
<comment type="caution">
    <text evidence="2">The sequence shown here is derived from an EMBL/GenBank/DDBJ whole genome shotgun (WGS) entry which is preliminary data.</text>
</comment>
<accession>A0A1F6X1N2</accession>
<gene>
    <name evidence="2" type="ORF">A2914_01735</name>
</gene>
<feature type="transmembrane region" description="Helical" evidence="1">
    <location>
        <begin position="42"/>
        <end position="62"/>
    </location>
</feature>
<organism evidence="2 3">
    <name type="scientific">Candidatus Nomurabacteria bacterium RIFCSPLOWO2_01_FULL_41_21</name>
    <dbReference type="NCBI Taxonomy" id="1801776"/>
    <lineage>
        <taxon>Bacteria</taxon>
        <taxon>Candidatus Nomuraibacteriota</taxon>
    </lineage>
</organism>
<keyword evidence="1" id="KW-0472">Membrane</keyword>
<proteinExistence type="predicted"/>
<keyword evidence="1" id="KW-1133">Transmembrane helix</keyword>
<keyword evidence="1" id="KW-0812">Transmembrane</keyword>